<proteinExistence type="predicted"/>
<dbReference type="EMBL" id="GBRH01272526">
    <property type="protein sequence ID" value="JAD25369.1"/>
    <property type="molecule type" value="Transcribed_RNA"/>
</dbReference>
<sequence length="41" mass="4733">MLLCLIEFVGHDSIKCKSQRVDHMSLLNLGFVYLSLHTVDR</sequence>
<evidence type="ECO:0000313" key="1">
    <source>
        <dbReference type="EMBL" id="JAD25369.1"/>
    </source>
</evidence>
<accession>A0A0A8YGE4</accession>
<protein>
    <submittedName>
        <fullName evidence="1">Uncharacterized protein</fullName>
    </submittedName>
</protein>
<organism evidence="1">
    <name type="scientific">Arundo donax</name>
    <name type="common">Giant reed</name>
    <name type="synonym">Donax arundinaceus</name>
    <dbReference type="NCBI Taxonomy" id="35708"/>
    <lineage>
        <taxon>Eukaryota</taxon>
        <taxon>Viridiplantae</taxon>
        <taxon>Streptophyta</taxon>
        <taxon>Embryophyta</taxon>
        <taxon>Tracheophyta</taxon>
        <taxon>Spermatophyta</taxon>
        <taxon>Magnoliopsida</taxon>
        <taxon>Liliopsida</taxon>
        <taxon>Poales</taxon>
        <taxon>Poaceae</taxon>
        <taxon>PACMAD clade</taxon>
        <taxon>Arundinoideae</taxon>
        <taxon>Arundineae</taxon>
        <taxon>Arundo</taxon>
    </lineage>
</organism>
<reference evidence="1" key="2">
    <citation type="journal article" date="2015" name="Data Brief">
        <title>Shoot transcriptome of the giant reed, Arundo donax.</title>
        <authorList>
            <person name="Barrero R.A."/>
            <person name="Guerrero F.D."/>
            <person name="Moolhuijzen P."/>
            <person name="Goolsby J.A."/>
            <person name="Tidwell J."/>
            <person name="Bellgard S.E."/>
            <person name="Bellgard M.I."/>
        </authorList>
    </citation>
    <scope>NUCLEOTIDE SEQUENCE</scope>
    <source>
        <tissue evidence="1">Shoot tissue taken approximately 20 cm above the soil surface</tissue>
    </source>
</reference>
<name>A0A0A8YGE4_ARUDO</name>
<dbReference type="AlphaFoldDB" id="A0A0A8YGE4"/>
<reference evidence="1" key="1">
    <citation type="submission" date="2014-09" db="EMBL/GenBank/DDBJ databases">
        <authorList>
            <person name="Magalhaes I.L.F."/>
            <person name="Oliveira U."/>
            <person name="Santos F.R."/>
            <person name="Vidigal T.H.D.A."/>
            <person name="Brescovit A.D."/>
            <person name="Santos A.J."/>
        </authorList>
    </citation>
    <scope>NUCLEOTIDE SEQUENCE</scope>
    <source>
        <tissue evidence="1">Shoot tissue taken approximately 20 cm above the soil surface</tissue>
    </source>
</reference>